<dbReference type="OrthoDB" id="1649072at2759"/>
<dbReference type="AlphaFoldDB" id="A0A6A4NVJ0"/>
<sequence>MGSKEWILMRVCYAKEIMVVVQLTMVAWFNKTDYMQKNRVSKVFAQSGQNSFASSCDQCNEKNNEIGQFQFIQRSISKSLEFEKQMPSEALLFRNLWLDCEAECLYRRYKTYHYLMEAGIDVNYTNVEDDIKIGS</sequence>
<comment type="caution">
    <text evidence="1">The sequence shown here is derived from an EMBL/GenBank/DDBJ whole genome shotgun (WGS) entry which is preliminary data.</text>
</comment>
<name>A0A6A4NVJ0_LUPAL</name>
<organism evidence="1 2">
    <name type="scientific">Lupinus albus</name>
    <name type="common">White lupine</name>
    <name type="synonym">Lupinus termis</name>
    <dbReference type="NCBI Taxonomy" id="3870"/>
    <lineage>
        <taxon>Eukaryota</taxon>
        <taxon>Viridiplantae</taxon>
        <taxon>Streptophyta</taxon>
        <taxon>Embryophyta</taxon>
        <taxon>Tracheophyta</taxon>
        <taxon>Spermatophyta</taxon>
        <taxon>Magnoliopsida</taxon>
        <taxon>eudicotyledons</taxon>
        <taxon>Gunneridae</taxon>
        <taxon>Pentapetalae</taxon>
        <taxon>rosids</taxon>
        <taxon>fabids</taxon>
        <taxon>Fabales</taxon>
        <taxon>Fabaceae</taxon>
        <taxon>Papilionoideae</taxon>
        <taxon>50 kb inversion clade</taxon>
        <taxon>genistoids sensu lato</taxon>
        <taxon>core genistoids</taxon>
        <taxon>Genisteae</taxon>
        <taxon>Lupinus</taxon>
    </lineage>
</organism>
<gene>
    <name evidence="1" type="ORF">Lalb_Chr20g0117541</name>
</gene>
<proteinExistence type="predicted"/>
<evidence type="ECO:0000313" key="1">
    <source>
        <dbReference type="EMBL" id="KAE9591349.1"/>
    </source>
</evidence>
<keyword evidence="2" id="KW-1185">Reference proteome</keyword>
<accession>A0A6A4NVJ0</accession>
<reference evidence="2" key="1">
    <citation type="journal article" date="2020" name="Nat. Commun.">
        <title>Genome sequence of the cluster root forming white lupin.</title>
        <authorList>
            <person name="Hufnagel B."/>
            <person name="Marques A."/>
            <person name="Soriano A."/>
            <person name="Marques L."/>
            <person name="Divol F."/>
            <person name="Doumas P."/>
            <person name="Sallet E."/>
            <person name="Mancinotti D."/>
            <person name="Carrere S."/>
            <person name="Marande W."/>
            <person name="Arribat S."/>
            <person name="Keller J."/>
            <person name="Huneau C."/>
            <person name="Blein T."/>
            <person name="Aime D."/>
            <person name="Laguerre M."/>
            <person name="Taylor J."/>
            <person name="Schubert V."/>
            <person name="Nelson M."/>
            <person name="Geu-Flores F."/>
            <person name="Crespi M."/>
            <person name="Gallardo-Guerrero K."/>
            <person name="Delaux P.-M."/>
            <person name="Salse J."/>
            <person name="Berges H."/>
            <person name="Guyot R."/>
            <person name="Gouzy J."/>
            <person name="Peret B."/>
        </authorList>
    </citation>
    <scope>NUCLEOTIDE SEQUENCE [LARGE SCALE GENOMIC DNA]</scope>
    <source>
        <strain evidence="2">cv. Amiga</strain>
    </source>
</reference>
<dbReference type="Proteomes" id="UP000447434">
    <property type="component" value="Chromosome 20"/>
</dbReference>
<protein>
    <submittedName>
        <fullName evidence="1">Uncharacterized protein</fullName>
    </submittedName>
</protein>
<dbReference type="EMBL" id="WOCE01000020">
    <property type="protein sequence ID" value="KAE9591349.1"/>
    <property type="molecule type" value="Genomic_DNA"/>
</dbReference>
<evidence type="ECO:0000313" key="2">
    <source>
        <dbReference type="Proteomes" id="UP000447434"/>
    </source>
</evidence>